<comment type="caution">
    <text evidence="2">The sequence shown here is derived from an EMBL/GenBank/DDBJ whole genome shotgun (WGS) entry which is preliminary data.</text>
</comment>
<sequence length="374" mass="42457">MKNVLKSFSLNFTSVAVNIGIFNIILLPYLYDLNNESYLQFTSLLYGALFFVHSLNSTAFNYAVINCNKNKFDVSLFLVFFVVYAIASYVISDSFFMFLFLVSLYIYDTVINWLRIKELDYAVAAVNIVNMLVLSALVMLLQVDVLLSNIIISVILSILSLVFIFSKKTVKFIVDFQGLRHYKISALLYNSSPVLSRYVDKILVLGFFETKVQLIALPIISMLGIVMLPISIGSKVLMRSYKHSASSYNLKLVLLLLLVSLNVLILATSVGVSYLYNIEIDFLVFIAVFLMCLSKIFNILDLLNYSLFSRLLESNEFITKFTILILSLTFAIVCLLNLLVGDLNLYFLFLLPLAFFLIVTSQLIFLNRSDLSKT</sequence>
<evidence type="ECO:0000313" key="2">
    <source>
        <dbReference type="EMBL" id="NBI51594.1"/>
    </source>
</evidence>
<feature type="transmembrane region" description="Helical" evidence="1">
    <location>
        <begin position="282"/>
        <end position="300"/>
    </location>
</feature>
<evidence type="ECO:0008006" key="4">
    <source>
        <dbReference type="Google" id="ProtNLM"/>
    </source>
</evidence>
<feature type="transmembrane region" description="Helical" evidence="1">
    <location>
        <begin position="252"/>
        <end position="276"/>
    </location>
</feature>
<feature type="transmembrane region" description="Helical" evidence="1">
    <location>
        <begin position="12"/>
        <end position="31"/>
    </location>
</feature>
<feature type="transmembrane region" description="Helical" evidence="1">
    <location>
        <begin position="321"/>
        <end position="340"/>
    </location>
</feature>
<dbReference type="EMBL" id="RSEJ01000002">
    <property type="protein sequence ID" value="NBI51594.1"/>
    <property type="molecule type" value="Genomic_DNA"/>
</dbReference>
<keyword evidence="1" id="KW-1133">Transmembrane helix</keyword>
<feature type="transmembrane region" description="Helical" evidence="1">
    <location>
        <begin position="72"/>
        <end position="91"/>
    </location>
</feature>
<feature type="transmembrane region" description="Helical" evidence="1">
    <location>
        <begin position="121"/>
        <end position="140"/>
    </location>
</feature>
<feature type="transmembrane region" description="Helical" evidence="1">
    <location>
        <begin position="346"/>
        <end position="366"/>
    </location>
</feature>
<organism evidence="2 3">
    <name type="scientific">Photobacterium alginatilyticum</name>
    <dbReference type="NCBI Taxonomy" id="1775171"/>
    <lineage>
        <taxon>Bacteria</taxon>
        <taxon>Pseudomonadati</taxon>
        <taxon>Pseudomonadota</taxon>
        <taxon>Gammaproteobacteria</taxon>
        <taxon>Vibrionales</taxon>
        <taxon>Vibrionaceae</taxon>
        <taxon>Photobacterium</taxon>
    </lineage>
</organism>
<gene>
    <name evidence="2" type="ORF">EIZ48_03255</name>
</gene>
<feature type="transmembrane region" description="Helical" evidence="1">
    <location>
        <begin position="214"/>
        <end position="232"/>
    </location>
</feature>
<feature type="transmembrane region" description="Helical" evidence="1">
    <location>
        <begin position="43"/>
        <end position="65"/>
    </location>
</feature>
<keyword evidence="3" id="KW-1185">Reference proteome</keyword>
<dbReference type="Proteomes" id="UP000738517">
    <property type="component" value="Unassembled WGS sequence"/>
</dbReference>
<proteinExistence type="predicted"/>
<evidence type="ECO:0000256" key="1">
    <source>
        <dbReference type="SAM" id="Phobius"/>
    </source>
</evidence>
<dbReference type="RefSeq" id="WP_160648683.1">
    <property type="nucleotide sequence ID" value="NZ_RSEJ01000002.1"/>
</dbReference>
<accession>A0ABW9YCU9</accession>
<keyword evidence="1" id="KW-0472">Membrane</keyword>
<protein>
    <recommendedName>
        <fullName evidence="4">Polysaccharide biosynthesis protein</fullName>
    </recommendedName>
</protein>
<keyword evidence="1" id="KW-0812">Transmembrane</keyword>
<feature type="transmembrane region" description="Helical" evidence="1">
    <location>
        <begin position="146"/>
        <end position="166"/>
    </location>
</feature>
<feature type="transmembrane region" description="Helical" evidence="1">
    <location>
        <begin position="97"/>
        <end position="114"/>
    </location>
</feature>
<evidence type="ECO:0000313" key="3">
    <source>
        <dbReference type="Proteomes" id="UP000738517"/>
    </source>
</evidence>
<reference evidence="2 3" key="1">
    <citation type="journal article" date="2017" name="Int. J. Syst. Evol. Microbiol.">
        <title>Photobacterium alginatilyticum sp. nov., a marine bacterium isolated from bottom seawater.</title>
        <authorList>
            <person name="Wang X."/>
            <person name="Wang Y."/>
            <person name="Yang X."/>
            <person name="Sun H."/>
            <person name="Li B."/>
            <person name="Zhang X.H."/>
        </authorList>
    </citation>
    <scope>NUCLEOTIDE SEQUENCE [LARGE SCALE GENOMIC DNA]</scope>
    <source>
        <strain evidence="2 3">P03D4</strain>
    </source>
</reference>
<name>A0ABW9YCU9_9GAMM</name>